<accession>A0AB39J754</accession>
<dbReference type="SUPFAM" id="SSF53448">
    <property type="entry name" value="Nucleotide-diphospho-sugar transferases"/>
    <property type="match status" value="1"/>
</dbReference>
<name>A0AB39J754_9VIRU</name>
<reference evidence="1" key="1">
    <citation type="submission" date="2024-03" db="EMBL/GenBank/DDBJ databases">
        <title>Eukaryotic viruses encode the ribosomal protein eL40.</title>
        <authorList>
            <person name="Thomy J."/>
            <person name="Schvarcz C.R."/>
            <person name="McBeain K.A."/>
            <person name="Edwards K.F."/>
            <person name="Steward G.F."/>
        </authorList>
    </citation>
    <scope>NUCLEOTIDE SEQUENCE</scope>
    <source>
        <strain evidence="1">FloV-SA2</strain>
    </source>
</reference>
<proteinExistence type="predicted"/>
<protein>
    <submittedName>
        <fullName evidence="1">Uncharacterized protein</fullName>
    </submittedName>
</protein>
<dbReference type="Gene3D" id="3.90.550.10">
    <property type="entry name" value="Spore Coat Polysaccharide Biosynthesis Protein SpsA, Chain A"/>
    <property type="match status" value="1"/>
</dbReference>
<organism evidence="1">
    <name type="scientific">Florenciella sp. virus SA2</name>
    <dbReference type="NCBI Taxonomy" id="3240092"/>
    <lineage>
        <taxon>Viruses</taxon>
    </lineage>
</organism>
<evidence type="ECO:0000313" key="1">
    <source>
        <dbReference type="EMBL" id="XDO02144.1"/>
    </source>
</evidence>
<dbReference type="EMBL" id="PP542043">
    <property type="protein sequence ID" value="XDO02144.1"/>
    <property type="molecule type" value="Genomic_DNA"/>
</dbReference>
<dbReference type="InterPro" id="IPR029044">
    <property type="entry name" value="Nucleotide-diphossugar_trans"/>
</dbReference>
<gene>
    <name evidence="1" type="ORF">FloV-SA2_00326</name>
</gene>
<sequence>MDSFISDFNNKIKSLNYRLSDSIRFNNVRHLPNDCFAHKYYKNYNSKVQVKNRIYIDYETLYEIVINSDYNECPKNSMLFHLRLYDWFNWPNTGKISIENYEHFIDKYKDLVQNVDNVLLLYGGCNKNKENSNKTDVFIDTLTKKLKKYNSNIFNITSENTDQDFKYIITSEHYIPSLGGFSNLAGALNKNRVYWELSEKFINNYKSIHDKNDIINFKDYYINNMVKTKAIVVLTRGYSNIIQYNQLIERNKILEDTIISNTDYIIFHEGNIPVEHQTYISNKTPGLDLQFVNVEKDFKKINTDIDPRTRHFGLGYRNMCNFWFSNFWKYIEKYEKIVRIDEDIKLYSDINFIFDKLNTKIACYGTWHSDCDFVTKNLNNTTLQFFKEKYNEDKVARNPSGPYTNVIGWNIKELRKNNKIFEYIDEVKKTNMIYYNRWGDLPLWGEILFYFYDIEDYCECKEIKYYHGSNKGTYNME</sequence>